<evidence type="ECO:0000256" key="7">
    <source>
        <dbReference type="ARBA" id="ARBA00023128"/>
    </source>
</evidence>
<keyword evidence="5" id="KW-0809">Transit peptide</keyword>
<evidence type="ECO:0000256" key="5">
    <source>
        <dbReference type="ARBA" id="ARBA00022946"/>
    </source>
</evidence>
<dbReference type="InterPro" id="IPR046373">
    <property type="entry name" value="Acyl-CoA_Oxase/DH_mid-dom_sf"/>
</dbReference>
<dbReference type="PANTHER" id="PTHR43884:SF9">
    <property type="entry name" value="COMPLEX I ASSEMBLY FACTOR ACAD9, MITOCHONDRIAL"/>
    <property type="match status" value="1"/>
</dbReference>
<proteinExistence type="evidence at transcript level"/>
<evidence type="ECO:0000256" key="2">
    <source>
        <dbReference type="ARBA" id="ARBA00004173"/>
    </source>
</evidence>
<evidence type="ECO:0000256" key="1">
    <source>
        <dbReference type="ARBA" id="ARBA00001974"/>
    </source>
</evidence>
<keyword evidence="4" id="KW-0274">FAD</keyword>
<comment type="cofactor">
    <cofactor evidence="1">
        <name>FAD</name>
        <dbReference type="ChEBI" id="CHEBI:57692"/>
    </cofactor>
</comment>
<evidence type="ECO:0000313" key="11">
    <source>
        <dbReference type="EMBL" id="JAC13757.1"/>
    </source>
</evidence>
<protein>
    <submittedName>
        <fullName evidence="11">Putative very-long-chain acyl-coa dehydrogenase</fullName>
    </submittedName>
</protein>
<dbReference type="EMBL" id="GBBI01004955">
    <property type="protein sequence ID" value="JAC13757.1"/>
    <property type="molecule type" value="mRNA"/>
</dbReference>
<dbReference type="Pfam" id="PF21343">
    <property type="entry name" value="ACAD9-ACADV_C"/>
    <property type="match status" value="1"/>
</dbReference>
<dbReference type="GO" id="GO:0050660">
    <property type="term" value="F:flavin adenine dinucleotide binding"/>
    <property type="evidence" value="ECO:0007669"/>
    <property type="project" value="InterPro"/>
</dbReference>
<dbReference type="InterPro" id="IPR037069">
    <property type="entry name" value="AcylCoA_DH/ox_N_sf"/>
</dbReference>
<dbReference type="PANTHER" id="PTHR43884">
    <property type="entry name" value="ACYL-COA DEHYDROGENASE"/>
    <property type="match status" value="1"/>
</dbReference>
<dbReference type="InterPro" id="IPR036250">
    <property type="entry name" value="AcylCo_DH-like_C"/>
</dbReference>
<evidence type="ECO:0000256" key="4">
    <source>
        <dbReference type="ARBA" id="ARBA00022827"/>
    </source>
</evidence>
<dbReference type="InterPro" id="IPR049448">
    <property type="entry name" value="ACAD9/ACADV-like_C"/>
</dbReference>
<dbReference type="InterPro" id="IPR009100">
    <property type="entry name" value="AcylCoA_DH/oxidase_NM_dom_sf"/>
</dbReference>
<dbReference type="InterPro" id="IPR006091">
    <property type="entry name" value="Acyl-CoA_Oxase/DH_mid-dom"/>
</dbReference>
<dbReference type="Gene3D" id="1.10.540.10">
    <property type="entry name" value="Acyl-CoA dehydrogenase/oxidase, N-terminal domain"/>
    <property type="match status" value="1"/>
</dbReference>
<dbReference type="Gene3D" id="1.20.140.10">
    <property type="entry name" value="Butyryl-CoA Dehydrogenase, subunit A, domain 3"/>
    <property type="match status" value="2"/>
</dbReference>
<evidence type="ECO:0000256" key="6">
    <source>
        <dbReference type="ARBA" id="ARBA00023002"/>
    </source>
</evidence>
<keyword evidence="3" id="KW-0285">Flavoprotein</keyword>
<feature type="non-terminal residue" evidence="11">
    <location>
        <position position="1"/>
    </location>
</feature>
<feature type="domain" description="Acyl-CoA oxidase/dehydrogenase middle" evidence="8">
    <location>
        <begin position="165"/>
        <end position="237"/>
    </location>
</feature>
<dbReference type="InterPro" id="IPR013786">
    <property type="entry name" value="AcylCoA_DH/ox_N"/>
</dbReference>
<organism evidence="11">
    <name type="scientific">Triatoma infestans</name>
    <name type="common">Assassin bug</name>
    <dbReference type="NCBI Taxonomy" id="30076"/>
    <lineage>
        <taxon>Eukaryota</taxon>
        <taxon>Metazoa</taxon>
        <taxon>Ecdysozoa</taxon>
        <taxon>Arthropoda</taxon>
        <taxon>Hexapoda</taxon>
        <taxon>Insecta</taxon>
        <taxon>Pterygota</taxon>
        <taxon>Neoptera</taxon>
        <taxon>Paraneoptera</taxon>
        <taxon>Hemiptera</taxon>
        <taxon>Heteroptera</taxon>
        <taxon>Panheteroptera</taxon>
        <taxon>Cimicomorpha</taxon>
        <taxon>Reduviidae</taxon>
        <taxon>Triatominae</taxon>
        <taxon>Triatoma</taxon>
    </lineage>
</organism>
<dbReference type="GO" id="GO:0005739">
    <property type="term" value="C:mitochondrion"/>
    <property type="evidence" value="ECO:0007669"/>
    <property type="project" value="UniProtKB-SubCell"/>
</dbReference>
<feature type="domain" description="Acyl-CoA dehydrogenase/oxidase N-terminal" evidence="9">
    <location>
        <begin position="47"/>
        <end position="133"/>
    </location>
</feature>
<keyword evidence="7" id="KW-0496">Mitochondrion</keyword>
<dbReference type="Gene3D" id="2.40.110.10">
    <property type="entry name" value="Butyryl-CoA Dehydrogenase, subunit A, domain 2"/>
    <property type="match status" value="1"/>
</dbReference>
<dbReference type="SUPFAM" id="SSF56645">
    <property type="entry name" value="Acyl-CoA dehydrogenase NM domain-like"/>
    <property type="match status" value="1"/>
</dbReference>
<evidence type="ECO:0000256" key="3">
    <source>
        <dbReference type="ARBA" id="ARBA00022630"/>
    </source>
</evidence>
<feature type="domain" description="ACAD9/ACADV-like C-terminal" evidence="10">
    <location>
        <begin position="450"/>
        <end position="569"/>
    </location>
</feature>
<evidence type="ECO:0000259" key="9">
    <source>
        <dbReference type="Pfam" id="PF02771"/>
    </source>
</evidence>
<accession>A0A023EX46</accession>
<dbReference type="GO" id="GO:0003995">
    <property type="term" value="F:acyl-CoA dehydrogenase activity"/>
    <property type="evidence" value="ECO:0007669"/>
    <property type="project" value="TreeGrafter"/>
</dbReference>
<dbReference type="AlphaFoldDB" id="A0A023EX46"/>
<comment type="subcellular location">
    <subcellularLocation>
        <location evidence="2">Mitochondrion</location>
    </subcellularLocation>
</comment>
<evidence type="ECO:0000259" key="10">
    <source>
        <dbReference type="Pfam" id="PF21343"/>
    </source>
</evidence>
<keyword evidence="6" id="KW-0560">Oxidoreductase</keyword>
<name>A0A023EX46_TRIIF</name>
<dbReference type="Pfam" id="PF02770">
    <property type="entry name" value="Acyl-CoA_dh_M"/>
    <property type="match status" value="1"/>
</dbReference>
<dbReference type="GO" id="GO:0044281">
    <property type="term" value="P:small molecule metabolic process"/>
    <property type="evidence" value="ECO:0007669"/>
    <property type="project" value="UniProtKB-ARBA"/>
</dbReference>
<dbReference type="SUPFAM" id="SSF47203">
    <property type="entry name" value="Acyl-CoA dehydrogenase C-terminal domain-like"/>
    <property type="match status" value="1"/>
</dbReference>
<evidence type="ECO:0000259" key="8">
    <source>
        <dbReference type="Pfam" id="PF02770"/>
    </source>
</evidence>
<sequence>TGIKPKVKKDPFMKNVFVGIVDKDILCFPEVEITEEDNAQIGNQLQIETNAIIKEEESFTKLLRSGLCRLGFPEIYGGFRSTSTRLLKEIEKLEISPTISFLIETQYSHIIENIVIHGSELQKKKYLSDLMSGAAIGAYAVHEEGSADPSSLRCIATPNDFSETPSYKLNGEKTWIINASKAKLFIVLAQTEEANRPTVPGILSAFIVDRDTPGITVSKQPNSPNEYDICQIKFDQVVVSQESLLGNVGDGYKIAVSSLESNKFIFALSILNLIRKLSSHATIQICQINSFPIPLRDYEFVQYRLSKIITTLYALESSMYLLAGMKDNFEMDTALESVIFQNLIYYYGFNAIQDCINLFGKGAMDDVYMTKPVIDNLLILSQTFISPEMRKFYISLKGLEHTGAAIAGTVMKSRNPLNYPGFIFKRLWNLRGQSMDSPKLDKKLYMELHPSLKMNADQLEYCVCRLHYGLDKLLSVHGTEAVQRQIDLVRLADVASDIFAMFAVLSRASRSYCTGIRYCDQELLVANAWCQDAMKRVKINISEIVGGKMNLSDYTFLKLAPDILQHKGYFFASPTEKNIH</sequence>
<reference evidence="11" key="1">
    <citation type="journal article" date="2014" name="PLoS Negl. Trop. Dis.">
        <title>An updated insight into the Sialotranscriptome of Triatoma infestans: developmental stage and geographic variations.</title>
        <authorList>
            <person name="Schwarz A."/>
            <person name="Medrano-Mercado N."/>
            <person name="Schaub G.A."/>
            <person name="Struchiner C.J."/>
            <person name="Bargues M.D."/>
            <person name="Levy M.Z."/>
            <person name="Ribeiro J.M."/>
        </authorList>
    </citation>
    <scope>NUCLEOTIDE SEQUENCE</scope>
    <source>
        <strain evidence="11">Chile</strain>
        <tissue evidence="11">Salivary glands</tissue>
    </source>
</reference>
<dbReference type="Pfam" id="PF02771">
    <property type="entry name" value="Acyl-CoA_dh_N"/>
    <property type="match status" value="1"/>
</dbReference>